<dbReference type="EMBL" id="OBEG01000009">
    <property type="protein sequence ID" value="SNY89574.1"/>
    <property type="molecule type" value="Genomic_DNA"/>
</dbReference>
<keyword evidence="2" id="KW-0238">DNA-binding</keyword>
<sequence>MRVATRFLSKRTVLLLVLTAVVCVVLGGWQWSRTESVLGVDQNIGYVLLWPLFGGFLIFAAVRARRLERETMVAHPENCWAAAETVRRPQPLSSSRSADDIELAAYNRYLAELNARELRHKLRAAGLDISAADR</sequence>
<keyword evidence="1" id="KW-0472">Membrane</keyword>
<dbReference type="Proteomes" id="UP000219565">
    <property type="component" value="Unassembled WGS sequence"/>
</dbReference>
<reference evidence="2 3" key="1">
    <citation type="submission" date="2017-09" db="EMBL/GenBank/DDBJ databases">
        <authorList>
            <person name="Ehlers B."/>
            <person name="Leendertz F.H."/>
        </authorList>
    </citation>
    <scope>NUCLEOTIDE SEQUENCE [LARGE SCALE GENOMIC DNA]</scope>
    <source>
        <strain evidence="2 3">DSM 45537</strain>
    </source>
</reference>
<evidence type="ECO:0000256" key="1">
    <source>
        <dbReference type="SAM" id="Phobius"/>
    </source>
</evidence>
<keyword evidence="1" id="KW-0812">Transmembrane</keyword>
<proteinExistence type="predicted"/>
<dbReference type="OrthoDB" id="5187941at2"/>
<evidence type="ECO:0000313" key="3">
    <source>
        <dbReference type="Proteomes" id="UP000219565"/>
    </source>
</evidence>
<keyword evidence="1" id="KW-1133">Transmembrane helix</keyword>
<keyword evidence="3" id="KW-1185">Reference proteome</keyword>
<dbReference type="STRING" id="1379680.GCA_001612615_04495"/>
<dbReference type="GO" id="GO:0003677">
    <property type="term" value="F:DNA binding"/>
    <property type="evidence" value="ECO:0007669"/>
    <property type="project" value="UniProtKB-KW"/>
</dbReference>
<accession>A0A285LXA6</accession>
<gene>
    <name evidence="2" type="ORF">SAMN04244553_6593</name>
</gene>
<name>A0A285LXA6_9NOCA</name>
<dbReference type="AlphaFoldDB" id="A0A285LXA6"/>
<protein>
    <submittedName>
        <fullName evidence="2">DNA-binding transcriptional regulator of glucitol operon</fullName>
    </submittedName>
</protein>
<evidence type="ECO:0000313" key="2">
    <source>
        <dbReference type="EMBL" id="SNY89574.1"/>
    </source>
</evidence>
<feature type="transmembrane region" description="Helical" evidence="1">
    <location>
        <begin position="44"/>
        <end position="62"/>
    </location>
</feature>
<feature type="transmembrane region" description="Helical" evidence="1">
    <location>
        <begin position="12"/>
        <end position="32"/>
    </location>
</feature>
<organism evidence="2 3">
    <name type="scientific">Nocardia amikacinitolerans</name>
    <dbReference type="NCBI Taxonomy" id="756689"/>
    <lineage>
        <taxon>Bacteria</taxon>
        <taxon>Bacillati</taxon>
        <taxon>Actinomycetota</taxon>
        <taxon>Actinomycetes</taxon>
        <taxon>Mycobacteriales</taxon>
        <taxon>Nocardiaceae</taxon>
        <taxon>Nocardia</taxon>
    </lineage>
</organism>